<keyword evidence="4" id="KW-1185">Reference proteome</keyword>
<accession>A0AAD2PVD3</accession>
<dbReference type="SMART" id="SM00338">
    <property type="entry name" value="BRLZ"/>
    <property type="match status" value="1"/>
</dbReference>
<dbReference type="Gene3D" id="1.20.5.170">
    <property type="match status" value="1"/>
</dbReference>
<name>A0AAD2PVD3_9STRA</name>
<organism evidence="3 4">
    <name type="scientific">Cylindrotheca closterium</name>
    <dbReference type="NCBI Taxonomy" id="2856"/>
    <lineage>
        <taxon>Eukaryota</taxon>
        <taxon>Sar</taxon>
        <taxon>Stramenopiles</taxon>
        <taxon>Ochrophyta</taxon>
        <taxon>Bacillariophyta</taxon>
        <taxon>Bacillariophyceae</taxon>
        <taxon>Bacillariophycidae</taxon>
        <taxon>Bacillariales</taxon>
        <taxon>Bacillariaceae</taxon>
        <taxon>Cylindrotheca</taxon>
    </lineage>
</organism>
<dbReference type="EMBL" id="CAKOGP040001869">
    <property type="protein sequence ID" value="CAJ1954485.1"/>
    <property type="molecule type" value="Genomic_DNA"/>
</dbReference>
<reference evidence="3" key="1">
    <citation type="submission" date="2023-08" db="EMBL/GenBank/DDBJ databases">
        <authorList>
            <person name="Audoor S."/>
            <person name="Bilcke G."/>
        </authorList>
    </citation>
    <scope>NUCLEOTIDE SEQUENCE</scope>
</reference>
<dbReference type="Pfam" id="PF00170">
    <property type="entry name" value="bZIP_1"/>
    <property type="match status" value="1"/>
</dbReference>
<dbReference type="PROSITE" id="PS00036">
    <property type="entry name" value="BZIP_BASIC"/>
    <property type="match status" value="1"/>
</dbReference>
<proteinExistence type="predicted"/>
<dbReference type="Proteomes" id="UP001295423">
    <property type="component" value="Unassembled WGS sequence"/>
</dbReference>
<dbReference type="GO" id="GO:0003700">
    <property type="term" value="F:DNA-binding transcription factor activity"/>
    <property type="evidence" value="ECO:0007669"/>
    <property type="project" value="InterPro"/>
</dbReference>
<feature type="region of interest" description="Disordered" evidence="1">
    <location>
        <begin position="1"/>
        <end position="58"/>
    </location>
</feature>
<dbReference type="InterPro" id="IPR046347">
    <property type="entry name" value="bZIP_sf"/>
</dbReference>
<evidence type="ECO:0000313" key="3">
    <source>
        <dbReference type="EMBL" id="CAJ1954485.1"/>
    </source>
</evidence>
<gene>
    <name evidence="3" type="ORF">CYCCA115_LOCUS15078</name>
</gene>
<dbReference type="SUPFAM" id="SSF57959">
    <property type="entry name" value="Leucine zipper domain"/>
    <property type="match status" value="1"/>
</dbReference>
<sequence>MSTEVIPLKKRMVDANATAGASSVKPMGPKKRTPEQSRALRLAQNRKAARESRRRKKSLVEDLQRSVIFIGRANGSLKHQNDELTRRLLEAHAVLSQMGEPVPSAMKPKAKAVVQEAPTGEALAAAANTAMANIKPRPSALSMPNMQPGATMQAMADFQQAAAIAMQAAEQGMKASVALLPQQSSGSQGAAPGMTAV</sequence>
<dbReference type="AlphaFoldDB" id="A0AAD2PVD3"/>
<evidence type="ECO:0000256" key="1">
    <source>
        <dbReference type="SAM" id="MobiDB-lite"/>
    </source>
</evidence>
<protein>
    <recommendedName>
        <fullName evidence="2">BZIP domain-containing protein</fullName>
    </recommendedName>
</protein>
<evidence type="ECO:0000259" key="2">
    <source>
        <dbReference type="PROSITE" id="PS50217"/>
    </source>
</evidence>
<dbReference type="CDD" id="cd14686">
    <property type="entry name" value="bZIP"/>
    <property type="match status" value="1"/>
</dbReference>
<comment type="caution">
    <text evidence="3">The sequence shown here is derived from an EMBL/GenBank/DDBJ whole genome shotgun (WGS) entry which is preliminary data.</text>
</comment>
<evidence type="ECO:0000313" key="4">
    <source>
        <dbReference type="Proteomes" id="UP001295423"/>
    </source>
</evidence>
<dbReference type="InterPro" id="IPR004827">
    <property type="entry name" value="bZIP"/>
</dbReference>
<feature type="domain" description="BZIP" evidence="2">
    <location>
        <begin position="35"/>
        <end position="98"/>
    </location>
</feature>
<dbReference type="PROSITE" id="PS50217">
    <property type="entry name" value="BZIP"/>
    <property type="match status" value="1"/>
</dbReference>